<proteinExistence type="predicted"/>
<organism evidence="2">
    <name type="scientific">Lepeophtheirus salmonis</name>
    <name type="common">Salmon louse</name>
    <name type="synonym">Caligus salmonis</name>
    <dbReference type="NCBI Taxonomy" id="72036"/>
    <lineage>
        <taxon>Eukaryota</taxon>
        <taxon>Metazoa</taxon>
        <taxon>Ecdysozoa</taxon>
        <taxon>Arthropoda</taxon>
        <taxon>Crustacea</taxon>
        <taxon>Multicrustacea</taxon>
        <taxon>Hexanauplia</taxon>
        <taxon>Copepoda</taxon>
        <taxon>Siphonostomatoida</taxon>
        <taxon>Caligidae</taxon>
        <taxon>Lepeophtheirus</taxon>
    </lineage>
</organism>
<sequence length="162" mass="18976">MNIFYACLCLVSSFLIVIIEVESQKNSRIFVGDGIISKRSFLYHPRNIYRQRHPRRQKVQPSKPTSLQSIVHGKETPGYGRDVIRRIDYDIPPNRLLMPDYEFLRRDSRGRISFNKASKRIDDEGENAFLDNFSNFSEAAFFALKLTARMLDLYKSISFFLQ</sequence>
<dbReference type="EMBL" id="HACA01033003">
    <property type="protein sequence ID" value="CDW50364.1"/>
    <property type="molecule type" value="Transcribed_RNA"/>
</dbReference>
<name>A0A0K2VIV3_LEPSM</name>
<protein>
    <submittedName>
        <fullName evidence="2">Uncharacterized protein</fullName>
    </submittedName>
</protein>
<feature type="signal peptide" evidence="1">
    <location>
        <begin position="1"/>
        <end position="23"/>
    </location>
</feature>
<dbReference type="AlphaFoldDB" id="A0A0K2VIV3"/>
<evidence type="ECO:0000313" key="2">
    <source>
        <dbReference type="EMBL" id="CDW50364.1"/>
    </source>
</evidence>
<keyword evidence="1" id="KW-0732">Signal</keyword>
<evidence type="ECO:0000256" key="1">
    <source>
        <dbReference type="SAM" id="SignalP"/>
    </source>
</evidence>
<reference evidence="2" key="1">
    <citation type="submission" date="2014-05" db="EMBL/GenBank/DDBJ databases">
        <authorList>
            <person name="Chronopoulou M."/>
        </authorList>
    </citation>
    <scope>NUCLEOTIDE SEQUENCE</scope>
    <source>
        <tissue evidence="2">Whole organism</tissue>
    </source>
</reference>
<feature type="chain" id="PRO_5005489750" evidence="1">
    <location>
        <begin position="24"/>
        <end position="162"/>
    </location>
</feature>
<accession>A0A0K2VIV3</accession>